<name>A0A640KK46_LEITA</name>
<dbReference type="OrthoDB" id="272601at2759"/>
<dbReference type="Proteomes" id="UP000419144">
    <property type="component" value="Unassembled WGS sequence"/>
</dbReference>
<dbReference type="EMBL" id="BLBS01000036">
    <property type="protein sequence ID" value="GET89611.1"/>
    <property type="molecule type" value="Genomic_DNA"/>
</dbReference>
<feature type="region of interest" description="Disordered" evidence="1">
    <location>
        <begin position="189"/>
        <end position="221"/>
    </location>
</feature>
<organism evidence="2 3">
    <name type="scientific">Leishmania tarentolae</name>
    <name type="common">Sauroleishmania tarentolae</name>
    <dbReference type="NCBI Taxonomy" id="5689"/>
    <lineage>
        <taxon>Eukaryota</taxon>
        <taxon>Discoba</taxon>
        <taxon>Euglenozoa</taxon>
        <taxon>Kinetoplastea</taxon>
        <taxon>Metakinetoplastina</taxon>
        <taxon>Trypanosomatida</taxon>
        <taxon>Trypanosomatidae</taxon>
        <taxon>Leishmaniinae</taxon>
        <taxon>Leishmania</taxon>
        <taxon>lizard Leishmania</taxon>
    </lineage>
</organism>
<evidence type="ECO:0000256" key="1">
    <source>
        <dbReference type="SAM" id="MobiDB-lite"/>
    </source>
</evidence>
<dbReference type="InterPro" id="IPR035979">
    <property type="entry name" value="RBD_domain_sf"/>
</dbReference>
<dbReference type="SUPFAM" id="SSF54928">
    <property type="entry name" value="RNA-binding domain, RBD"/>
    <property type="match status" value="1"/>
</dbReference>
<accession>A0A640KK46</accession>
<comment type="caution">
    <text evidence="2">The sequence shown here is derived from an EMBL/GenBank/DDBJ whole genome shotgun (WGS) entry which is preliminary data.</text>
</comment>
<proteinExistence type="predicted"/>
<protein>
    <submittedName>
        <fullName evidence="2">Uncharacterized protein</fullName>
    </submittedName>
</protein>
<dbReference type="AlphaFoldDB" id="A0A640KK46"/>
<keyword evidence="3" id="KW-1185">Reference proteome</keyword>
<evidence type="ECO:0000313" key="3">
    <source>
        <dbReference type="Proteomes" id="UP000419144"/>
    </source>
</evidence>
<dbReference type="GO" id="GO:0003676">
    <property type="term" value="F:nucleic acid binding"/>
    <property type="evidence" value="ECO:0007669"/>
    <property type="project" value="InterPro"/>
</dbReference>
<dbReference type="VEuPathDB" id="TriTrypDB:LtaPh_2626000"/>
<reference evidence="2" key="1">
    <citation type="submission" date="2019-11" db="EMBL/GenBank/DDBJ databases">
        <title>Leishmania tarentolae CDS.</title>
        <authorList>
            <person name="Goto Y."/>
            <person name="Yamagishi J."/>
        </authorList>
    </citation>
    <scope>NUCLEOTIDE SEQUENCE [LARGE SCALE GENOMIC DNA]</scope>
    <source>
        <strain evidence="2">Parrot Tar II</strain>
    </source>
</reference>
<evidence type="ECO:0000313" key="2">
    <source>
        <dbReference type="EMBL" id="GET89611.1"/>
    </source>
</evidence>
<gene>
    <name evidence="2" type="ORF">LtaPh_2626000</name>
</gene>
<sequence>MPLDLVGKLHRTVYITACPEDSQEDLLHMFLKRCGAIEAWDAVDGRLVVVFQSMNSVSNALTFHGMSFVDLTKKICVWKATDAPPAEATHQLSIQEGSATTEAIPTEVKSTEEEDLRRAQRKERRAALQQILKSGAADLADTSSPEGRRAKMTELCYRQLKALCVLSAAAAKDARAELEEKKENLARLQDLIRTRESAAKRQREGSADGGEERPDRARRCV</sequence>